<gene>
    <name evidence="1" type="ORF">AGLY_009135</name>
</gene>
<evidence type="ECO:0000313" key="2">
    <source>
        <dbReference type="Proteomes" id="UP000475862"/>
    </source>
</evidence>
<dbReference type="AlphaFoldDB" id="A0A6G0TJQ4"/>
<reference evidence="1 2" key="1">
    <citation type="submission" date="2019-08" db="EMBL/GenBank/DDBJ databases">
        <title>The genome of the soybean aphid Biotype 1, its phylome, world population structure and adaptation to the North American continent.</title>
        <authorList>
            <person name="Giordano R."/>
            <person name="Donthu R.K."/>
            <person name="Hernandez A.G."/>
            <person name="Wright C.L."/>
            <person name="Zimin A.V."/>
        </authorList>
    </citation>
    <scope>NUCLEOTIDE SEQUENCE [LARGE SCALE GENOMIC DNA]</scope>
    <source>
        <tissue evidence="1">Whole aphids</tissue>
    </source>
</reference>
<keyword evidence="2" id="KW-1185">Reference proteome</keyword>
<dbReference type="Proteomes" id="UP000475862">
    <property type="component" value="Unassembled WGS sequence"/>
</dbReference>
<organism evidence="1 2">
    <name type="scientific">Aphis glycines</name>
    <name type="common">Soybean aphid</name>
    <dbReference type="NCBI Taxonomy" id="307491"/>
    <lineage>
        <taxon>Eukaryota</taxon>
        <taxon>Metazoa</taxon>
        <taxon>Ecdysozoa</taxon>
        <taxon>Arthropoda</taxon>
        <taxon>Hexapoda</taxon>
        <taxon>Insecta</taxon>
        <taxon>Pterygota</taxon>
        <taxon>Neoptera</taxon>
        <taxon>Paraneoptera</taxon>
        <taxon>Hemiptera</taxon>
        <taxon>Sternorrhyncha</taxon>
        <taxon>Aphidomorpha</taxon>
        <taxon>Aphidoidea</taxon>
        <taxon>Aphididae</taxon>
        <taxon>Aphidini</taxon>
        <taxon>Aphis</taxon>
        <taxon>Aphis</taxon>
    </lineage>
</organism>
<evidence type="ECO:0000313" key="1">
    <source>
        <dbReference type="EMBL" id="KAE9533497.1"/>
    </source>
</evidence>
<accession>A0A6G0TJQ4</accession>
<name>A0A6G0TJQ4_APHGL</name>
<protein>
    <submittedName>
        <fullName evidence="1">Uncharacterized protein</fullName>
    </submittedName>
</protein>
<comment type="caution">
    <text evidence="1">The sequence shown here is derived from an EMBL/GenBank/DDBJ whole genome shotgun (WGS) entry which is preliminary data.</text>
</comment>
<sequence>MHKQVNQHRTYQSLSLASLSRSRMHVICCILCRAFNKIEKSSSGVQLVLDTSRLGRSDFNRTSPDSNSSVKSFNFIFSINVIVLNCGPGRSYRVNQLVCQKSVHRIKKVLPEVHWNPMSEQVLNNKTSKQQVLELQVDFELERCQICVSPILPKIVSIILTFVKRKRFLDADNRGVLLQIVQHGAVRVPNDVNVETLADQRLRMILHPWASTYVAQDHYADVFLYHFHGILRNR</sequence>
<dbReference type="EMBL" id="VYZN01000034">
    <property type="protein sequence ID" value="KAE9533497.1"/>
    <property type="molecule type" value="Genomic_DNA"/>
</dbReference>
<proteinExistence type="predicted"/>